<proteinExistence type="predicted"/>
<reference evidence="2" key="2">
    <citation type="submission" date="2022-01" db="EMBL/GenBank/DDBJ databases">
        <authorList>
            <person name="Yamashiro T."/>
            <person name="Shiraishi A."/>
            <person name="Satake H."/>
            <person name="Nakayama K."/>
        </authorList>
    </citation>
    <scope>NUCLEOTIDE SEQUENCE</scope>
</reference>
<reference evidence="2" key="1">
    <citation type="journal article" date="2022" name="Int. J. Mol. Sci.">
        <title>Draft Genome of Tanacetum Coccineum: Genomic Comparison of Closely Related Tanacetum-Family Plants.</title>
        <authorList>
            <person name="Yamashiro T."/>
            <person name="Shiraishi A."/>
            <person name="Nakayama K."/>
            <person name="Satake H."/>
        </authorList>
    </citation>
    <scope>NUCLEOTIDE SEQUENCE</scope>
</reference>
<evidence type="ECO:0000313" key="2">
    <source>
        <dbReference type="EMBL" id="GJT37900.1"/>
    </source>
</evidence>
<dbReference type="InterPro" id="IPR056924">
    <property type="entry name" value="SH3_Tf2-1"/>
</dbReference>
<feature type="domain" description="Tf2-1-like SH3-like" evidence="1">
    <location>
        <begin position="78"/>
        <end position="108"/>
    </location>
</feature>
<name>A0ABQ5DFV8_9ASTR</name>
<keyword evidence="3" id="KW-1185">Reference proteome</keyword>
<dbReference type="Proteomes" id="UP001151760">
    <property type="component" value="Unassembled WGS sequence"/>
</dbReference>
<evidence type="ECO:0000313" key="3">
    <source>
        <dbReference type="Proteomes" id="UP001151760"/>
    </source>
</evidence>
<dbReference type="PANTHER" id="PTHR46148">
    <property type="entry name" value="CHROMO DOMAIN-CONTAINING PROTEIN"/>
    <property type="match status" value="1"/>
</dbReference>
<dbReference type="PANTHER" id="PTHR46148:SF59">
    <property type="entry name" value="NUCLEOTIDYLTRANSFERASE, RIBONUCLEASE H"/>
    <property type="match status" value="1"/>
</dbReference>
<sequence>MEAISSPMVAAAKLPVLNPGKFELWKMRIEQYFLMTDYALWEVIVNGDSPPPKRTVDGVEQTYPPEKLARKNELKARAKVGTVADRLELPLQLSRVHSTFHVSNLKKCLSDEPLAIPLDEIHIDDKLYFVEEPVKIMDHEVKRLKQSPYPIGPRFMRTPGEVPDSSWNIKIIPKEGIQLTMTEQNDYISVTRKNCISNDNEGRMIKRNFVEIQGAILVKIRDNTFNGIIGENAFEHINKFLKVVGPIKINRVEKFIQKFYQLSYDNEKMEAEEDDDLDDITDILKIEDNLFDYETPLYELADGKLKEETLIHKANVEESWGDATPGVMKFYAWLIDSFGNFHELDYNVLVKLQECWWKINAHEVVPFTHLENYDQRPYANFKTKKAHDPYLDINRIFGRNNDTRNVDNIQDHQEHGERWDNPIYEPSVCKIRRFEMMKYSFNANEEYIAIKESEYLNHTKDSLDAYRELLRIIDEGSGCGNKHPMRGVM</sequence>
<comment type="caution">
    <text evidence="2">The sequence shown here is derived from an EMBL/GenBank/DDBJ whole genome shotgun (WGS) entry which is preliminary data.</text>
</comment>
<evidence type="ECO:0000259" key="1">
    <source>
        <dbReference type="Pfam" id="PF24626"/>
    </source>
</evidence>
<accession>A0ABQ5DFV8</accession>
<gene>
    <name evidence="2" type="ORF">Tco_0937765</name>
</gene>
<protein>
    <recommendedName>
        <fullName evidence="1">Tf2-1-like SH3-like domain-containing protein</fullName>
    </recommendedName>
</protein>
<dbReference type="Pfam" id="PF24626">
    <property type="entry name" value="SH3_Tf2-1"/>
    <property type="match status" value="1"/>
</dbReference>
<dbReference type="EMBL" id="BQNB010015261">
    <property type="protein sequence ID" value="GJT37900.1"/>
    <property type="molecule type" value="Genomic_DNA"/>
</dbReference>
<organism evidence="2 3">
    <name type="scientific">Tanacetum coccineum</name>
    <dbReference type="NCBI Taxonomy" id="301880"/>
    <lineage>
        <taxon>Eukaryota</taxon>
        <taxon>Viridiplantae</taxon>
        <taxon>Streptophyta</taxon>
        <taxon>Embryophyta</taxon>
        <taxon>Tracheophyta</taxon>
        <taxon>Spermatophyta</taxon>
        <taxon>Magnoliopsida</taxon>
        <taxon>eudicotyledons</taxon>
        <taxon>Gunneridae</taxon>
        <taxon>Pentapetalae</taxon>
        <taxon>asterids</taxon>
        <taxon>campanulids</taxon>
        <taxon>Asterales</taxon>
        <taxon>Asteraceae</taxon>
        <taxon>Asteroideae</taxon>
        <taxon>Anthemideae</taxon>
        <taxon>Anthemidinae</taxon>
        <taxon>Tanacetum</taxon>
    </lineage>
</organism>